<dbReference type="VEuPathDB" id="AmoebaDB:DICPUDRAFT_155955"/>
<dbReference type="AlphaFoldDB" id="F0ZVB7"/>
<evidence type="ECO:0000256" key="1">
    <source>
        <dbReference type="ARBA" id="ARBA00005392"/>
    </source>
</evidence>
<dbReference type="PROSITE" id="PS50842">
    <property type="entry name" value="EXPANSIN_EG45"/>
    <property type="match status" value="1"/>
</dbReference>
<evidence type="ECO:0000256" key="2">
    <source>
        <dbReference type="ARBA" id="ARBA00022729"/>
    </source>
</evidence>
<dbReference type="CDD" id="cd22271">
    <property type="entry name" value="DPBB_EXP_N-like"/>
    <property type="match status" value="1"/>
</dbReference>
<keyword evidence="2" id="KW-0732">Signal</keyword>
<keyword evidence="7" id="KW-1185">Reference proteome</keyword>
<evidence type="ECO:0000313" key="7">
    <source>
        <dbReference type="Proteomes" id="UP000001064"/>
    </source>
</evidence>
<dbReference type="PANTHER" id="PTHR31836:SF19">
    <property type="entry name" value="EXPANSIN-LIKE PROTEIN 1"/>
    <property type="match status" value="1"/>
</dbReference>
<protein>
    <recommendedName>
        <fullName evidence="5">Expansin-like EG45 domain-containing protein</fullName>
    </recommendedName>
</protein>
<gene>
    <name evidence="6" type="ORF">DICPUDRAFT_155955</name>
</gene>
<evidence type="ECO:0000256" key="3">
    <source>
        <dbReference type="ARBA" id="ARBA00023157"/>
    </source>
</evidence>
<dbReference type="STRING" id="5786.F0ZVB7"/>
<evidence type="ECO:0000256" key="4">
    <source>
        <dbReference type="ARBA" id="ARBA00023180"/>
    </source>
</evidence>
<dbReference type="eggNOG" id="ENOG502S9SU">
    <property type="taxonomic scope" value="Eukaryota"/>
</dbReference>
<dbReference type="InParanoid" id="F0ZVB7"/>
<evidence type="ECO:0000259" key="5">
    <source>
        <dbReference type="PROSITE" id="PS50842"/>
    </source>
</evidence>
<dbReference type="EMBL" id="GL871211">
    <property type="protein sequence ID" value="EGC32117.1"/>
    <property type="molecule type" value="Genomic_DNA"/>
</dbReference>
<dbReference type="Gene3D" id="2.40.40.10">
    <property type="entry name" value="RlpA-like domain"/>
    <property type="match status" value="1"/>
</dbReference>
<dbReference type="PANTHER" id="PTHR31836">
    <property type="match status" value="1"/>
</dbReference>
<evidence type="ECO:0000313" key="6">
    <source>
        <dbReference type="EMBL" id="EGC32117.1"/>
    </source>
</evidence>
<dbReference type="InterPro" id="IPR051477">
    <property type="entry name" value="Expansin_CellWall"/>
</dbReference>
<dbReference type="GeneID" id="10507547"/>
<reference evidence="7" key="1">
    <citation type="journal article" date="2011" name="Genome Biol.">
        <title>Comparative genomics of the social amoebae Dictyostelium discoideum and Dictyostelium purpureum.</title>
        <authorList>
            <consortium name="US DOE Joint Genome Institute (JGI-PGF)"/>
            <person name="Sucgang R."/>
            <person name="Kuo A."/>
            <person name="Tian X."/>
            <person name="Salerno W."/>
            <person name="Parikh A."/>
            <person name="Feasley C.L."/>
            <person name="Dalin E."/>
            <person name="Tu H."/>
            <person name="Huang E."/>
            <person name="Barry K."/>
            <person name="Lindquist E."/>
            <person name="Shapiro H."/>
            <person name="Bruce D."/>
            <person name="Schmutz J."/>
            <person name="Salamov A."/>
            <person name="Fey P."/>
            <person name="Gaudet P."/>
            <person name="Anjard C."/>
            <person name="Babu M.M."/>
            <person name="Basu S."/>
            <person name="Bushmanova Y."/>
            <person name="van der Wel H."/>
            <person name="Katoh-Kurasawa M."/>
            <person name="Dinh C."/>
            <person name="Coutinho P.M."/>
            <person name="Saito T."/>
            <person name="Elias M."/>
            <person name="Schaap P."/>
            <person name="Kay R.R."/>
            <person name="Henrissat B."/>
            <person name="Eichinger L."/>
            <person name="Rivero F."/>
            <person name="Putnam N.H."/>
            <person name="West C.M."/>
            <person name="Loomis W.F."/>
            <person name="Chisholm R.L."/>
            <person name="Shaulsky G."/>
            <person name="Strassmann J.E."/>
            <person name="Queller D.C."/>
            <person name="Kuspa A."/>
            <person name="Grigoriev I.V."/>
        </authorList>
    </citation>
    <scope>NUCLEOTIDE SEQUENCE [LARGE SCALE GENOMIC DNA]</scope>
    <source>
        <strain evidence="7">QSDP1</strain>
    </source>
</reference>
<proteinExistence type="inferred from homology"/>
<keyword evidence="3" id="KW-1015">Disulfide bond</keyword>
<dbReference type="KEGG" id="dpp:DICPUDRAFT_155955"/>
<dbReference type="InterPro" id="IPR009009">
    <property type="entry name" value="RlpA-like_DPBB"/>
</dbReference>
<dbReference type="Pfam" id="PF03330">
    <property type="entry name" value="DPBB_1"/>
    <property type="match status" value="1"/>
</dbReference>
<dbReference type="Proteomes" id="UP000001064">
    <property type="component" value="Unassembled WGS sequence"/>
</dbReference>
<dbReference type="OrthoDB" id="406505at2759"/>
<feature type="domain" description="Expansin-like EG45" evidence="5">
    <location>
        <begin position="24"/>
        <end position="125"/>
    </location>
</feature>
<organism evidence="6 7">
    <name type="scientific">Dictyostelium purpureum</name>
    <name type="common">Slime mold</name>
    <dbReference type="NCBI Taxonomy" id="5786"/>
    <lineage>
        <taxon>Eukaryota</taxon>
        <taxon>Amoebozoa</taxon>
        <taxon>Evosea</taxon>
        <taxon>Eumycetozoa</taxon>
        <taxon>Dictyostelia</taxon>
        <taxon>Dictyosteliales</taxon>
        <taxon>Dictyosteliaceae</taxon>
        <taxon>Dictyostelium</taxon>
    </lineage>
</organism>
<sequence length="254" mass="28526">MKAECPIEQVKHKSTATYYTDPQHGNCGYGELMGRTGPGTMMVAALSTKFYDDSKSCGQCFNIFSPYTNRSLVVMGTDKCPDKGWCEADYHFDLTTDAFDVLGPRLDGVLYNLEFYKVPCQIKGNVKVMMKDGSNPFWTSFLVFNSNIGVKQVSIKLSGSDQFKPLPITSYNYWDSPSMTPGEFELRIESIGGEFIYTKISSVESNKIIDTETQFTVEGCDSGEINYDDPYAPFRIPSDSSRILPPTIIQRKRK</sequence>
<dbReference type="SUPFAM" id="SSF49590">
    <property type="entry name" value="PHL pollen allergen"/>
    <property type="match status" value="1"/>
</dbReference>
<dbReference type="RefSeq" id="XP_003291367.1">
    <property type="nucleotide sequence ID" value="XM_003291319.1"/>
</dbReference>
<dbReference type="SUPFAM" id="SSF50685">
    <property type="entry name" value="Barwin-like endoglucanases"/>
    <property type="match status" value="1"/>
</dbReference>
<dbReference type="InterPro" id="IPR007112">
    <property type="entry name" value="Expansin/allergen_DPBB_dom"/>
</dbReference>
<dbReference type="InterPro" id="IPR036908">
    <property type="entry name" value="RlpA-like_sf"/>
</dbReference>
<name>F0ZVB7_DICPU</name>
<keyword evidence="4" id="KW-0325">Glycoprotein</keyword>
<dbReference type="Gene3D" id="2.60.40.760">
    <property type="entry name" value="Expansin, cellulose-binding-like domain"/>
    <property type="match status" value="1"/>
</dbReference>
<dbReference type="OMA" id="RFCIRGT"/>
<accession>F0ZVB7</accession>
<dbReference type="SMART" id="SM00837">
    <property type="entry name" value="DPBB_1"/>
    <property type="match status" value="1"/>
</dbReference>
<dbReference type="InterPro" id="IPR049818">
    <property type="entry name" value="Expansin_EXLX1-like"/>
</dbReference>
<dbReference type="NCBIfam" id="NF041144">
    <property type="entry name" value="expansin_EXLX1"/>
    <property type="match status" value="1"/>
</dbReference>
<comment type="similarity">
    <text evidence="1">Belongs to the expansin family. Expansin A subfamily.</text>
</comment>
<dbReference type="InterPro" id="IPR036749">
    <property type="entry name" value="Expansin_CBD_sf"/>
</dbReference>